<dbReference type="PANTHER" id="PTHR34071:SF2">
    <property type="entry name" value="FLAVIN-NUCLEOTIDE-BINDING PROTEIN"/>
    <property type="match status" value="1"/>
</dbReference>
<dbReference type="Gene3D" id="2.30.110.10">
    <property type="entry name" value="Electron Transport, Fmn-binding Protein, Chain A"/>
    <property type="match status" value="1"/>
</dbReference>
<sequence length="214" mass="24398">MTYYDPRVRDPATSRRPLNRRDDEWIRALLARLQLCRISTLWVGEDGEAFPFINPTSFVYRPETHDIVYHSNLAGRLRANTENSARATFETSEIGRFLPSNDPLEFSVQYRSVIAFGEARQLEGEEARQALYRLCAHIFPRVRPGAEMQPISDEQLARTSVYALRIERWSGKENWAGQAEQTLDWPPLPPELLEGGGLGDLDPGSEALRISQQP</sequence>
<dbReference type="InterPro" id="IPR024747">
    <property type="entry name" value="Pyridox_Oxase-rel"/>
</dbReference>
<evidence type="ECO:0000313" key="3">
    <source>
        <dbReference type="Proteomes" id="UP001060261"/>
    </source>
</evidence>
<dbReference type="SUPFAM" id="SSF50475">
    <property type="entry name" value="FMN-binding split barrel"/>
    <property type="match status" value="1"/>
</dbReference>
<reference evidence="2" key="1">
    <citation type="submission" date="2022-09" db="EMBL/GenBank/DDBJ databases">
        <title>genome sequence of Deinococcus rubellus.</title>
        <authorList>
            <person name="Srinivasan S."/>
        </authorList>
    </citation>
    <scope>NUCLEOTIDE SEQUENCE</scope>
    <source>
        <strain evidence="2">Ant6</strain>
    </source>
</reference>
<accession>A0ABY5YJ33</accession>
<gene>
    <name evidence="2" type="ORF">N0D28_05585</name>
</gene>
<dbReference type="Proteomes" id="UP001060261">
    <property type="component" value="Chromosome"/>
</dbReference>
<evidence type="ECO:0000313" key="2">
    <source>
        <dbReference type="EMBL" id="UWX65130.1"/>
    </source>
</evidence>
<feature type="region of interest" description="Disordered" evidence="1">
    <location>
        <begin position="180"/>
        <end position="214"/>
    </location>
</feature>
<name>A0ABY5YJ33_9DEIO</name>
<protein>
    <submittedName>
        <fullName evidence="2">Pyridoxamine 5'-phosphate oxidase family protein</fullName>
    </submittedName>
</protein>
<organism evidence="2 3">
    <name type="scientific">Deinococcus rubellus</name>
    <dbReference type="NCBI Taxonomy" id="1889240"/>
    <lineage>
        <taxon>Bacteria</taxon>
        <taxon>Thermotogati</taxon>
        <taxon>Deinococcota</taxon>
        <taxon>Deinococci</taxon>
        <taxon>Deinococcales</taxon>
        <taxon>Deinococcaceae</taxon>
        <taxon>Deinococcus</taxon>
    </lineage>
</organism>
<proteinExistence type="predicted"/>
<dbReference type="Pfam" id="PF12900">
    <property type="entry name" value="Pyridox_ox_2"/>
    <property type="match status" value="1"/>
</dbReference>
<dbReference type="InterPro" id="IPR012349">
    <property type="entry name" value="Split_barrel_FMN-bd"/>
</dbReference>
<dbReference type="EMBL" id="CP104213">
    <property type="protein sequence ID" value="UWX65130.1"/>
    <property type="molecule type" value="Genomic_DNA"/>
</dbReference>
<evidence type="ECO:0000256" key="1">
    <source>
        <dbReference type="SAM" id="MobiDB-lite"/>
    </source>
</evidence>
<dbReference type="PANTHER" id="PTHR34071">
    <property type="entry name" value="5-NITROIMIDAZOLE ANTIBIOTICS RESISTANCE PROTEIN, NIMA-FAMILY-RELATED PROTEIN-RELATED"/>
    <property type="match status" value="1"/>
</dbReference>
<dbReference type="RefSeq" id="WP_260561387.1">
    <property type="nucleotide sequence ID" value="NZ_BAABEC010000015.1"/>
</dbReference>
<keyword evidence="3" id="KW-1185">Reference proteome</keyword>